<dbReference type="Gene3D" id="6.10.280.190">
    <property type="match status" value="1"/>
</dbReference>
<dbReference type="Gene3D" id="6.10.10.10">
    <property type="entry name" value="Flagellar export chaperone, C-terminal domain"/>
    <property type="match status" value="1"/>
</dbReference>
<dbReference type="AlphaFoldDB" id="A0A9W6FTK8"/>
<comment type="function">
    <text evidence="4">Flagellin is the subunit protein which polymerizes to form the filaments of bacterial flagella.</text>
</comment>
<organism evidence="8 9">
    <name type="scientific">Desulforhabdus amnigena</name>
    <dbReference type="NCBI Taxonomy" id="40218"/>
    <lineage>
        <taxon>Bacteria</taxon>
        <taxon>Pseudomonadati</taxon>
        <taxon>Thermodesulfobacteriota</taxon>
        <taxon>Syntrophobacteria</taxon>
        <taxon>Syntrophobacterales</taxon>
        <taxon>Syntrophobacteraceae</taxon>
        <taxon>Desulforhabdus</taxon>
    </lineage>
</organism>
<keyword evidence="9" id="KW-1185">Reference proteome</keyword>
<dbReference type="InterPro" id="IPR046358">
    <property type="entry name" value="Flagellin_C"/>
</dbReference>
<dbReference type="GO" id="GO:0009288">
    <property type="term" value="C:bacterial-type flagellum"/>
    <property type="evidence" value="ECO:0007669"/>
    <property type="project" value="UniProtKB-SubCell"/>
</dbReference>
<evidence type="ECO:0000256" key="1">
    <source>
        <dbReference type="ARBA" id="ARBA00005709"/>
    </source>
</evidence>
<dbReference type="Pfam" id="PF00700">
    <property type="entry name" value="Flagellin_C"/>
    <property type="match status" value="1"/>
</dbReference>
<dbReference type="SUPFAM" id="SSF64518">
    <property type="entry name" value="Phase 1 flagellin"/>
    <property type="match status" value="2"/>
</dbReference>
<dbReference type="PRINTS" id="PR00207">
    <property type="entry name" value="FLAGELLIN"/>
</dbReference>
<sequence length="915" mass="91376">MALTVNTNVSSLTAQRNVNKTQSALQKSLARLSSGLRINSAKDDAAGLAISNRMNAQVRGLDQAVRNANDGISLAQTAEGALSEVTTNLQRLRELAVQSANASNSADDRAALQDEASQLLDEIERIATQTEFNGTKLLDGSFKAQNFQIGANAGQTLSVTVDSTRTDKLGVSNTAALTARGSSSAISEGDLIINGVTIRSSSAADDTASYPSSSKASSAIAKAAAINASSTQTGVTAKADVNVVEGASMVGAEGKGKITINGVEVNITTTSDTAASRAAVVQAINMVSGQTGVTAADTGQDETGVTLTAADGRNITIKFDQTDGRFDASTTGIRGLTSNERDGADMSGADYSVGDIKGVITVNGVDTAIVTLAQNTDAATSRKSVIEAINAISSQTGVTAVDGGDDSSGVKLVAADGREIRVSLSDIDTDGDAGSIFDEGTTGIDITTGGGKTTVQTDAGTDYGSYTLTSDKEIVITAGAGANANVANAGLVAGTYSSQTAYTSTTSNNGLAMGTGDVKINGVLVGASQASSDTYSRYSSAVSASDASKLSAASAISKAAAINAVSGQTGVTAVTNATSVDGANMTGAAAGTGTITINGVETSNIGVAAVGTDANVAASNRSAVIAAINAISEQTGVTAVDTNSMENGIKLVAADGRNINIQFGNGLNSANTGIKSTASSTAITSTGGAYDAAFDVSINGVNIKSVADPTDIGDVVDIINQYSTQTGVTASDDGNGELKLTASNGSAISVTGADAATLMGTNVSALGSSSTSFGTLTLSSASEFTIEKGTTANLDNTGLAVGTYGSGKTGMALSEVDISTAEGATKAITAIDNALKQVDSNRGKLGAVQNRFEATISNLSNVSENLSAASGRIVDADFAAETASLTKYQILQQAGVAMLAQANQLPQQVLSLLQG</sequence>
<dbReference type="Pfam" id="PF07196">
    <property type="entry name" value="Flagellin_IN"/>
    <property type="match status" value="1"/>
</dbReference>
<evidence type="ECO:0000313" key="8">
    <source>
        <dbReference type="EMBL" id="GLI33531.1"/>
    </source>
</evidence>
<evidence type="ECO:0000313" key="9">
    <source>
        <dbReference type="Proteomes" id="UP001144372"/>
    </source>
</evidence>
<accession>A0A9W6FTK8</accession>
<protein>
    <recommendedName>
        <fullName evidence="4">Flagellin</fullName>
    </recommendedName>
</protein>
<keyword evidence="3 4" id="KW-0975">Bacterial flagellum</keyword>
<evidence type="ECO:0000256" key="2">
    <source>
        <dbReference type="ARBA" id="ARBA00022525"/>
    </source>
</evidence>
<dbReference type="InterPro" id="IPR010810">
    <property type="entry name" value="Flagellin_hook_IN_motif"/>
</dbReference>
<name>A0A9W6FTK8_9BACT</name>
<dbReference type="RefSeq" id="WP_281792574.1">
    <property type="nucleotide sequence ID" value="NZ_BSDR01000001.1"/>
</dbReference>
<comment type="subcellular location">
    <subcellularLocation>
        <location evidence="4">Secreted</location>
    </subcellularLocation>
    <subcellularLocation>
        <location evidence="4">Bacterial flagellum</location>
    </subcellularLocation>
</comment>
<proteinExistence type="inferred from homology"/>
<dbReference type="PANTHER" id="PTHR42792:SF2">
    <property type="entry name" value="FLAGELLIN"/>
    <property type="match status" value="1"/>
</dbReference>
<dbReference type="InterPro" id="IPR042187">
    <property type="entry name" value="Flagellin_C_sub2"/>
</dbReference>
<dbReference type="InterPro" id="IPR001029">
    <property type="entry name" value="Flagellin_N"/>
</dbReference>
<keyword evidence="5" id="KW-0175">Coiled coil</keyword>
<evidence type="ECO:0000256" key="3">
    <source>
        <dbReference type="ARBA" id="ARBA00023143"/>
    </source>
</evidence>
<evidence type="ECO:0000256" key="4">
    <source>
        <dbReference type="RuleBase" id="RU362073"/>
    </source>
</evidence>
<evidence type="ECO:0000259" key="6">
    <source>
        <dbReference type="Pfam" id="PF00669"/>
    </source>
</evidence>
<dbReference type="Proteomes" id="UP001144372">
    <property type="component" value="Unassembled WGS sequence"/>
</dbReference>
<dbReference type="Pfam" id="PF00669">
    <property type="entry name" value="Flagellin_N"/>
    <property type="match status" value="1"/>
</dbReference>
<dbReference type="GO" id="GO:0005198">
    <property type="term" value="F:structural molecule activity"/>
    <property type="evidence" value="ECO:0007669"/>
    <property type="project" value="UniProtKB-UniRule"/>
</dbReference>
<evidence type="ECO:0000256" key="5">
    <source>
        <dbReference type="SAM" id="Coils"/>
    </source>
</evidence>
<feature type="domain" description="Flagellin C-terminal" evidence="7">
    <location>
        <begin position="828"/>
        <end position="913"/>
    </location>
</feature>
<dbReference type="Gene3D" id="3.30.70.2120">
    <property type="match status" value="3"/>
</dbReference>
<feature type="domain" description="Flagellin N-terminal" evidence="6">
    <location>
        <begin position="5"/>
        <end position="142"/>
    </location>
</feature>
<dbReference type="InterPro" id="IPR001492">
    <property type="entry name" value="Flagellin"/>
</dbReference>
<dbReference type="GO" id="GO:0005576">
    <property type="term" value="C:extracellular region"/>
    <property type="evidence" value="ECO:0007669"/>
    <property type="project" value="UniProtKB-SubCell"/>
</dbReference>
<comment type="similarity">
    <text evidence="1 4">Belongs to the bacterial flagellin family.</text>
</comment>
<keyword evidence="2 4" id="KW-0964">Secreted</keyword>
<feature type="coiled-coil region" evidence="5">
    <location>
        <begin position="75"/>
        <end position="129"/>
    </location>
</feature>
<dbReference type="Gene3D" id="1.20.1330.10">
    <property type="entry name" value="f41 fragment of flagellin, N-terminal domain"/>
    <property type="match status" value="2"/>
</dbReference>
<dbReference type="PANTHER" id="PTHR42792">
    <property type="entry name" value="FLAGELLIN"/>
    <property type="match status" value="1"/>
</dbReference>
<evidence type="ECO:0000259" key="7">
    <source>
        <dbReference type="Pfam" id="PF00700"/>
    </source>
</evidence>
<gene>
    <name evidence="8" type="ORF">DAMNIGENAA_09640</name>
</gene>
<comment type="caution">
    <text evidence="8">The sequence shown here is derived from an EMBL/GenBank/DDBJ whole genome shotgun (WGS) entry which is preliminary data.</text>
</comment>
<dbReference type="EMBL" id="BSDR01000001">
    <property type="protein sequence ID" value="GLI33531.1"/>
    <property type="molecule type" value="Genomic_DNA"/>
</dbReference>
<reference evidence="8" key="1">
    <citation type="submission" date="2022-12" db="EMBL/GenBank/DDBJ databases">
        <title>Reference genome sequencing for broad-spectrum identification of bacterial and archaeal isolates by mass spectrometry.</title>
        <authorList>
            <person name="Sekiguchi Y."/>
            <person name="Tourlousse D.M."/>
        </authorList>
    </citation>
    <scope>NUCLEOTIDE SEQUENCE</scope>
    <source>
        <strain evidence="8">ASRB1</strain>
    </source>
</reference>